<keyword evidence="2" id="KW-1185">Reference proteome</keyword>
<comment type="caution">
    <text evidence="1">The sequence shown here is derived from an EMBL/GenBank/DDBJ whole genome shotgun (WGS) entry which is preliminary data.</text>
</comment>
<name>A0ACC1XPP6_MELAZ</name>
<dbReference type="EMBL" id="CM051401">
    <property type="protein sequence ID" value="KAJ4713396.1"/>
    <property type="molecule type" value="Genomic_DNA"/>
</dbReference>
<proteinExistence type="predicted"/>
<reference evidence="1 2" key="1">
    <citation type="journal article" date="2023" name="Science">
        <title>Complex scaffold remodeling in plant triterpene biosynthesis.</title>
        <authorList>
            <person name="De La Pena R."/>
            <person name="Hodgson H."/>
            <person name="Liu J.C."/>
            <person name="Stephenson M.J."/>
            <person name="Martin A.C."/>
            <person name="Owen C."/>
            <person name="Harkess A."/>
            <person name="Leebens-Mack J."/>
            <person name="Jimenez L.E."/>
            <person name="Osbourn A."/>
            <person name="Sattely E.S."/>
        </authorList>
    </citation>
    <scope>NUCLEOTIDE SEQUENCE [LARGE SCALE GENOMIC DNA]</scope>
    <source>
        <strain evidence="2">cv. JPN11</strain>
        <tissue evidence="1">Leaf</tissue>
    </source>
</reference>
<sequence>MEQVDNKQVIFKGYIERAPMETDMEIKVNKVELKAPKGSGSILVENLYLSCDPYMRARMRNISSSYIPPFVPGQPIEGLGLAKVLDSDNPNFKPGDLVAGLTGWEEYSLIKKTETLRKILLDDQIPLSYHVGLLGMPGFTAYAGFYEVCSPKRGEFVFVSAASGAVGQLVGQLAKLHGCYVVGSAGSSQKVDLLKNKLGFDEAFNYNDEPNLDAALKRCFPQGIDIYFDNVGGEMLDAALLNMKDHGRIAVCGMVSLHSYYDPKGIHNLFTLVTKRITMKGFLQSDYLHLYPRFLDLVISNYKQGKIVYIEDMNEGLESAPSAFVGLFSGKNIGKQVVRVACE</sequence>
<evidence type="ECO:0000313" key="1">
    <source>
        <dbReference type="EMBL" id="KAJ4713396.1"/>
    </source>
</evidence>
<organism evidence="1 2">
    <name type="scientific">Melia azedarach</name>
    <name type="common">Chinaberry tree</name>
    <dbReference type="NCBI Taxonomy" id="155640"/>
    <lineage>
        <taxon>Eukaryota</taxon>
        <taxon>Viridiplantae</taxon>
        <taxon>Streptophyta</taxon>
        <taxon>Embryophyta</taxon>
        <taxon>Tracheophyta</taxon>
        <taxon>Spermatophyta</taxon>
        <taxon>Magnoliopsida</taxon>
        <taxon>eudicotyledons</taxon>
        <taxon>Gunneridae</taxon>
        <taxon>Pentapetalae</taxon>
        <taxon>rosids</taxon>
        <taxon>malvids</taxon>
        <taxon>Sapindales</taxon>
        <taxon>Meliaceae</taxon>
        <taxon>Melia</taxon>
    </lineage>
</organism>
<evidence type="ECO:0000313" key="2">
    <source>
        <dbReference type="Proteomes" id="UP001164539"/>
    </source>
</evidence>
<protein>
    <submittedName>
        <fullName evidence="1">2-alkenal reductase (NADP(+)-dependent)-like</fullName>
    </submittedName>
</protein>
<gene>
    <name evidence="1" type="ORF">OWV82_015495</name>
</gene>
<accession>A0ACC1XPP6</accession>
<dbReference type="Proteomes" id="UP001164539">
    <property type="component" value="Chromosome 8"/>
</dbReference>